<dbReference type="InterPro" id="IPR038296">
    <property type="entry name" value="ParD_sf"/>
</dbReference>
<comment type="similarity">
    <text evidence="1">Belongs to the ParD antitoxin family.</text>
</comment>
<dbReference type="PANTHER" id="PTHR36582:SF2">
    <property type="entry name" value="ANTITOXIN PARD"/>
    <property type="match status" value="1"/>
</dbReference>
<accession>A0A3B0WU86</accession>
<protein>
    <submittedName>
        <fullName evidence="3">ParD protein (Antitoxin to ParE)</fullName>
    </submittedName>
</protein>
<dbReference type="InterPro" id="IPR022789">
    <property type="entry name" value="ParD"/>
</dbReference>
<reference evidence="3" key="1">
    <citation type="submission" date="2018-06" db="EMBL/GenBank/DDBJ databases">
        <authorList>
            <person name="Zhirakovskaya E."/>
        </authorList>
    </citation>
    <scope>NUCLEOTIDE SEQUENCE</scope>
</reference>
<dbReference type="Gene3D" id="6.10.10.120">
    <property type="entry name" value="Antitoxin ParD1-like"/>
    <property type="match status" value="1"/>
</dbReference>
<dbReference type="GO" id="GO:0006355">
    <property type="term" value="P:regulation of DNA-templated transcription"/>
    <property type="evidence" value="ECO:0007669"/>
    <property type="project" value="InterPro"/>
</dbReference>
<dbReference type="AlphaFoldDB" id="A0A3B0WU86"/>
<organism evidence="3">
    <name type="scientific">hydrothermal vent metagenome</name>
    <dbReference type="NCBI Taxonomy" id="652676"/>
    <lineage>
        <taxon>unclassified sequences</taxon>
        <taxon>metagenomes</taxon>
        <taxon>ecological metagenomes</taxon>
    </lineage>
</organism>
<name>A0A3B0WU86_9ZZZZ</name>
<dbReference type="PANTHER" id="PTHR36582">
    <property type="entry name" value="ANTITOXIN PARD"/>
    <property type="match status" value="1"/>
</dbReference>
<proteinExistence type="inferred from homology"/>
<dbReference type="Pfam" id="PF03693">
    <property type="entry name" value="ParD_antitoxin"/>
    <property type="match status" value="1"/>
</dbReference>
<evidence type="ECO:0000256" key="2">
    <source>
        <dbReference type="ARBA" id="ARBA00022649"/>
    </source>
</evidence>
<dbReference type="EMBL" id="UOFB01000222">
    <property type="protein sequence ID" value="VAW47876.1"/>
    <property type="molecule type" value="Genomic_DNA"/>
</dbReference>
<dbReference type="NCBIfam" id="TIGR02606">
    <property type="entry name" value="antidote_CC2985"/>
    <property type="match status" value="1"/>
</dbReference>
<dbReference type="SUPFAM" id="SSF47598">
    <property type="entry name" value="Ribbon-helix-helix"/>
    <property type="match status" value="1"/>
</dbReference>
<gene>
    <name evidence="3" type="ORF">MNBD_GAMMA04-976</name>
</gene>
<keyword evidence="2" id="KW-1277">Toxin-antitoxin system</keyword>
<evidence type="ECO:0000313" key="3">
    <source>
        <dbReference type="EMBL" id="VAW47876.1"/>
    </source>
</evidence>
<evidence type="ECO:0000256" key="1">
    <source>
        <dbReference type="ARBA" id="ARBA00008580"/>
    </source>
</evidence>
<sequence>MSTTRKTITVTDKQNNWIKAQISAGEFTNDSEYIRDLIRRDQASQADIEAIRAALIEGEQSGKPQSFNAEEFKQEMIAKHA</sequence>
<dbReference type="InterPro" id="IPR010985">
    <property type="entry name" value="Ribbon_hlx_hlx"/>
</dbReference>